<proteinExistence type="predicted"/>
<dbReference type="AlphaFoldDB" id="A0A316V9S1"/>
<dbReference type="GeneID" id="37022806"/>
<dbReference type="Pfam" id="PF12828">
    <property type="entry name" value="PXB"/>
    <property type="match status" value="1"/>
</dbReference>
<dbReference type="InParanoid" id="A0A316V9S1"/>
<evidence type="ECO:0000259" key="1">
    <source>
        <dbReference type="Pfam" id="PF12825"/>
    </source>
</evidence>
<dbReference type="GO" id="GO:0035091">
    <property type="term" value="F:phosphatidylinositol binding"/>
    <property type="evidence" value="ECO:0007669"/>
    <property type="project" value="TreeGrafter"/>
</dbReference>
<feature type="domain" description="PX" evidence="1">
    <location>
        <begin position="254"/>
        <end position="586"/>
    </location>
</feature>
<gene>
    <name evidence="3" type="ORF">FA14DRAFT_180647</name>
</gene>
<evidence type="ECO:0008006" key="5">
    <source>
        <dbReference type="Google" id="ProtNLM"/>
    </source>
</evidence>
<evidence type="ECO:0000313" key="3">
    <source>
        <dbReference type="EMBL" id="PWN34014.1"/>
    </source>
</evidence>
<organism evidence="3 4">
    <name type="scientific">Meira miltonrushii</name>
    <dbReference type="NCBI Taxonomy" id="1280837"/>
    <lineage>
        <taxon>Eukaryota</taxon>
        <taxon>Fungi</taxon>
        <taxon>Dikarya</taxon>
        <taxon>Basidiomycota</taxon>
        <taxon>Ustilaginomycotina</taxon>
        <taxon>Exobasidiomycetes</taxon>
        <taxon>Exobasidiales</taxon>
        <taxon>Brachybasidiaceae</taxon>
        <taxon>Meira</taxon>
    </lineage>
</organism>
<dbReference type="EMBL" id="KZ819604">
    <property type="protein sequence ID" value="PWN34014.1"/>
    <property type="molecule type" value="Genomic_DNA"/>
</dbReference>
<dbReference type="OrthoDB" id="2414662at2759"/>
<name>A0A316V9S1_9BASI</name>
<dbReference type="STRING" id="1280837.A0A316V9S1"/>
<dbReference type="Pfam" id="PF12825">
    <property type="entry name" value="DUF3818"/>
    <property type="match status" value="1"/>
</dbReference>
<keyword evidence="4" id="KW-1185">Reference proteome</keyword>
<dbReference type="InterPro" id="IPR024554">
    <property type="entry name" value="LEC1-like_C"/>
</dbReference>
<dbReference type="InterPro" id="IPR024555">
    <property type="entry name" value="PX-associated"/>
</dbReference>
<dbReference type="RefSeq" id="XP_025354316.1">
    <property type="nucleotide sequence ID" value="XM_025501025.1"/>
</dbReference>
<dbReference type="PANTHER" id="PTHR47185:SF1">
    <property type="entry name" value="PX DOMAIN-CONTAINING PROTEIN YPR097W"/>
    <property type="match status" value="1"/>
</dbReference>
<dbReference type="InterPro" id="IPR047168">
    <property type="entry name" value="LEC1-like"/>
</dbReference>
<feature type="domain" description="PX-associated" evidence="2">
    <location>
        <begin position="16"/>
        <end position="147"/>
    </location>
</feature>
<evidence type="ECO:0000313" key="4">
    <source>
        <dbReference type="Proteomes" id="UP000245771"/>
    </source>
</evidence>
<dbReference type="Proteomes" id="UP000245771">
    <property type="component" value="Unassembled WGS sequence"/>
</dbReference>
<accession>A0A316V9S1</accession>
<reference evidence="3 4" key="1">
    <citation type="journal article" date="2018" name="Mol. Biol. Evol.">
        <title>Broad Genomic Sampling Reveals a Smut Pathogenic Ancestry of the Fungal Clade Ustilaginomycotina.</title>
        <authorList>
            <person name="Kijpornyongpan T."/>
            <person name="Mondo S.J."/>
            <person name="Barry K."/>
            <person name="Sandor L."/>
            <person name="Lee J."/>
            <person name="Lipzen A."/>
            <person name="Pangilinan J."/>
            <person name="LaButti K."/>
            <person name="Hainaut M."/>
            <person name="Henrissat B."/>
            <person name="Grigoriev I.V."/>
            <person name="Spatafora J.W."/>
            <person name="Aime M.C."/>
        </authorList>
    </citation>
    <scope>NUCLEOTIDE SEQUENCE [LARGE SCALE GENOMIC DNA]</scope>
    <source>
        <strain evidence="3 4">MCA 3882</strain>
    </source>
</reference>
<evidence type="ECO:0000259" key="2">
    <source>
        <dbReference type="Pfam" id="PF12828"/>
    </source>
</evidence>
<protein>
    <recommendedName>
        <fullName evidence="5">DUF3818 domain-containing protein</fullName>
    </recommendedName>
</protein>
<dbReference type="PANTHER" id="PTHR47185">
    <property type="entry name" value="PX DOMAIN-CONTAINING PROTEIN YPR097W"/>
    <property type="match status" value="1"/>
</dbReference>
<sequence>MAKENGDASIVNGTTVALTKTQRHYLLKLLVCAEMHDEWSLLDEKGGLQQYGAPFLSGQKAPAKVGEQKDLYKEHACAPVILLHLFHVHLRRFPGLDRAKKDYWQKNIVPFFDRLADSHLSNSAERAELTNRKVLNVTATRYFSTFFARGVGLRGTGEERGPGKGMPGSEAWGAGKQWGRGTVKRGLECPIRPTKEDKDRINNLFPQTDDIDGASLWQAGSANTQRIKYDWSAWKESIIESETGLDETILQLQTKFMKNLPDQYRNAAEWVRRHVAFVVWTILCKYPGGDEIFGIIKTLHFLFPYWGAKQLLKIANAQKMIKAIIDFILARPLGAVDSLGQRIFFTIMSAEISKINKKLLTPLRKVINDADACKALEEYVSKRTTQKRSELLLRAKKENCDFLVVVLREYGYGKMDEITSAQSDYVQSALFTNVDWAYPDSCREAKYLDPLKVDVQRRVQSAPKSAIKFAHLKLYLRELLRKRDREKVEAIGTGPLLPRLLRESLEIVFYKLFYDIALAANLSARLQDFQNFIDDLIKVKTQMKDTLEDYIALCARHEGYLYLFVHEIRDAVKPVFDWCQSALDFMALSTTDPWNPSNQKAPKVEVNLDEMLEEAGKQDGVNIEMVLDELKSLEDYIKIDKIKTEVAMRKEYALIHDDAVTNVTLCQYSKGGLLKGLQTDDTRVQPSSQTKQRLENLDGLMTELLEQAGLKPDKGQIAAEGIRGTDTAQVPWGFYTPEDVLMQQYAEKIKGLQITRSYQIDGIHIPPPTIPNIRSLLPAFRAQLSQCLPDWANQAKDTPPIP</sequence>